<proteinExistence type="predicted"/>
<dbReference type="AlphaFoldDB" id="A0A5C5X0W8"/>
<evidence type="ECO:0000313" key="3">
    <source>
        <dbReference type="Proteomes" id="UP000318053"/>
    </source>
</evidence>
<sequence length="398" mass="45883">MQEAVIESSDIAPEESPILDALEQFAQFVDEIYDGPRDRAVAWEGNPSRVAIRSVGRVVCKWRHAVKPNRPPSALIVRLARRLPSVLTDVTQHPKRVLQRRRAMEPINRLRELDSTCVRWLTRQPGNTLAEKSGHRRAVLAVQRFESVDTLENRVVFDLLKRCSKLASNYLRQHQARFPKHPWIRMTADFLKLCRRLESLPHLREVSGLPSLPKPNYVLLHETRYKQVWRSYMEVIRQQRRRQHLWIWRHEAFMDMLTVAWMNSASRSCVDRTQRKTAHRFDLRIREIPLRGTFFDWAAPPPIWRISPDRSFYIGPTDSAGQLSSVDDHAGGGTSIVVWEDGKARCTSLSLGLADDQVTVLLQSIQNAEASAQRVAVPLPLIEQPHALDTMHQQWCGS</sequence>
<feature type="domain" description="DUF2357" evidence="1">
    <location>
        <begin position="75"/>
        <end position="232"/>
    </location>
</feature>
<keyword evidence="3" id="KW-1185">Reference proteome</keyword>
<dbReference type="Proteomes" id="UP000318053">
    <property type="component" value="Unassembled WGS sequence"/>
</dbReference>
<dbReference type="Pfam" id="PF09823">
    <property type="entry name" value="DUF2357"/>
    <property type="match status" value="1"/>
</dbReference>
<evidence type="ECO:0000313" key="2">
    <source>
        <dbReference type="EMBL" id="TWT56450.1"/>
    </source>
</evidence>
<accession>A0A5C5X0W8</accession>
<name>A0A5C5X0W8_9BACT</name>
<evidence type="ECO:0000259" key="1">
    <source>
        <dbReference type="Pfam" id="PF09823"/>
    </source>
</evidence>
<dbReference type="EMBL" id="SJPK01000013">
    <property type="protein sequence ID" value="TWT56450.1"/>
    <property type="molecule type" value="Genomic_DNA"/>
</dbReference>
<reference evidence="2 3" key="1">
    <citation type="submission" date="2019-02" db="EMBL/GenBank/DDBJ databases">
        <title>Deep-cultivation of Planctomycetes and their phenomic and genomic characterization uncovers novel biology.</title>
        <authorList>
            <person name="Wiegand S."/>
            <person name="Jogler M."/>
            <person name="Boedeker C."/>
            <person name="Pinto D."/>
            <person name="Vollmers J."/>
            <person name="Rivas-Marin E."/>
            <person name="Kohn T."/>
            <person name="Peeters S.H."/>
            <person name="Heuer A."/>
            <person name="Rast P."/>
            <person name="Oberbeckmann S."/>
            <person name="Bunk B."/>
            <person name="Jeske O."/>
            <person name="Meyerdierks A."/>
            <person name="Storesund J.E."/>
            <person name="Kallscheuer N."/>
            <person name="Luecker S."/>
            <person name="Lage O.M."/>
            <person name="Pohl T."/>
            <person name="Merkel B.J."/>
            <person name="Hornburger P."/>
            <person name="Mueller R.-W."/>
            <person name="Bruemmer F."/>
            <person name="Labrenz M."/>
            <person name="Spormann A.M."/>
            <person name="Op Den Camp H."/>
            <person name="Overmann J."/>
            <person name="Amann R."/>
            <person name="Jetten M.S.M."/>
            <person name="Mascher T."/>
            <person name="Medema M.H."/>
            <person name="Devos D.P."/>
            <person name="Kaster A.-K."/>
            <person name="Ovreas L."/>
            <person name="Rohde M."/>
            <person name="Galperin M.Y."/>
            <person name="Jogler C."/>
        </authorList>
    </citation>
    <scope>NUCLEOTIDE SEQUENCE [LARGE SCALE GENOMIC DNA]</scope>
    <source>
        <strain evidence="2 3">CA85</strain>
    </source>
</reference>
<protein>
    <recommendedName>
        <fullName evidence="1">DUF2357 domain-containing protein</fullName>
    </recommendedName>
</protein>
<dbReference type="InterPro" id="IPR018633">
    <property type="entry name" value="DUF2357"/>
</dbReference>
<organism evidence="2 3">
    <name type="scientific">Allorhodopirellula solitaria</name>
    <dbReference type="NCBI Taxonomy" id="2527987"/>
    <lineage>
        <taxon>Bacteria</taxon>
        <taxon>Pseudomonadati</taxon>
        <taxon>Planctomycetota</taxon>
        <taxon>Planctomycetia</taxon>
        <taxon>Pirellulales</taxon>
        <taxon>Pirellulaceae</taxon>
        <taxon>Allorhodopirellula</taxon>
    </lineage>
</organism>
<comment type="caution">
    <text evidence="2">The sequence shown here is derived from an EMBL/GenBank/DDBJ whole genome shotgun (WGS) entry which is preliminary data.</text>
</comment>
<gene>
    <name evidence="2" type="ORF">CA85_42630</name>
</gene>
<dbReference type="RefSeq" id="WP_186775076.1">
    <property type="nucleotide sequence ID" value="NZ_SJPK01000013.1"/>
</dbReference>